<reference evidence="2" key="1">
    <citation type="submission" date="2016-10" db="EMBL/GenBank/DDBJ databases">
        <authorList>
            <person name="Varghese N."/>
            <person name="Submissions S."/>
        </authorList>
    </citation>
    <scope>NUCLEOTIDE SEQUENCE [LARGE SCALE GENOMIC DNA]</scope>
    <source>
        <strain evidence="2">Gh-48</strain>
    </source>
</reference>
<keyword evidence="2" id="KW-1185">Reference proteome</keyword>
<protein>
    <submittedName>
        <fullName evidence="1">Uncharacterized protein</fullName>
    </submittedName>
</protein>
<sequence>MISIKEGCHPELVEGSRAETLPAMLRQAQHDSFLIMSWLGNKDDKWGDNNVFSDWRMESREWFPVDMQEQKGYQRKKP</sequence>
<accession>A0A1H8SJ80</accession>
<dbReference type="Proteomes" id="UP000198942">
    <property type="component" value="Unassembled WGS sequence"/>
</dbReference>
<evidence type="ECO:0000313" key="2">
    <source>
        <dbReference type="Proteomes" id="UP000198942"/>
    </source>
</evidence>
<proteinExistence type="predicted"/>
<dbReference type="AlphaFoldDB" id="A0A1H8SJ80"/>
<dbReference type="EMBL" id="FOCL01000013">
    <property type="protein sequence ID" value="SEO78338.1"/>
    <property type="molecule type" value="Genomic_DNA"/>
</dbReference>
<organism evidence="1 2">
    <name type="scientific">Mucilaginibacter gossypiicola</name>
    <dbReference type="NCBI Taxonomy" id="551995"/>
    <lineage>
        <taxon>Bacteria</taxon>
        <taxon>Pseudomonadati</taxon>
        <taxon>Bacteroidota</taxon>
        <taxon>Sphingobacteriia</taxon>
        <taxon>Sphingobacteriales</taxon>
        <taxon>Sphingobacteriaceae</taxon>
        <taxon>Mucilaginibacter</taxon>
    </lineage>
</organism>
<evidence type="ECO:0000313" key="1">
    <source>
        <dbReference type="EMBL" id="SEO78338.1"/>
    </source>
</evidence>
<name>A0A1H8SJ80_9SPHI</name>
<gene>
    <name evidence="1" type="ORF">SAMN05192574_1132</name>
</gene>